<name>A0A2P2J1M6_RHIMU</name>
<accession>A0A2P2J1M6</accession>
<sequence length="12" mass="1553">MLHQRGRWWGLL</sequence>
<organism evidence="1">
    <name type="scientific">Rhizophora mucronata</name>
    <name type="common">Asiatic mangrove</name>
    <dbReference type="NCBI Taxonomy" id="61149"/>
    <lineage>
        <taxon>Eukaryota</taxon>
        <taxon>Viridiplantae</taxon>
        <taxon>Streptophyta</taxon>
        <taxon>Embryophyta</taxon>
        <taxon>Tracheophyta</taxon>
        <taxon>Spermatophyta</taxon>
        <taxon>Magnoliopsida</taxon>
        <taxon>eudicotyledons</taxon>
        <taxon>Gunneridae</taxon>
        <taxon>Pentapetalae</taxon>
        <taxon>rosids</taxon>
        <taxon>fabids</taxon>
        <taxon>Malpighiales</taxon>
        <taxon>Rhizophoraceae</taxon>
        <taxon>Rhizophora</taxon>
    </lineage>
</organism>
<protein>
    <submittedName>
        <fullName evidence="1">Uncharacterized protein</fullName>
    </submittedName>
</protein>
<dbReference type="EMBL" id="GGEC01006906">
    <property type="protein sequence ID" value="MBW87389.1"/>
    <property type="molecule type" value="Transcribed_RNA"/>
</dbReference>
<proteinExistence type="predicted"/>
<reference evidence="1" key="1">
    <citation type="submission" date="2018-02" db="EMBL/GenBank/DDBJ databases">
        <title>Rhizophora mucronata_Transcriptome.</title>
        <authorList>
            <person name="Meera S.P."/>
            <person name="Sreeshan A."/>
            <person name="Augustine A."/>
        </authorList>
    </citation>
    <scope>NUCLEOTIDE SEQUENCE</scope>
    <source>
        <tissue evidence="1">Leaf</tissue>
    </source>
</reference>
<evidence type="ECO:0000313" key="1">
    <source>
        <dbReference type="EMBL" id="MBW87389.1"/>
    </source>
</evidence>